<accession>A0A8J8GBM2</accession>
<name>A0A8J8GBM2_9FLAO</name>
<dbReference type="AlphaFoldDB" id="A0A8J8GBM2"/>
<gene>
    <name evidence="1" type="ORF">HNQ03_002064</name>
</gene>
<organism evidence="1 2">
    <name type="scientific">Frigoriflavimonas asaccharolytica</name>
    <dbReference type="NCBI Taxonomy" id="2735899"/>
    <lineage>
        <taxon>Bacteria</taxon>
        <taxon>Pseudomonadati</taxon>
        <taxon>Bacteroidota</taxon>
        <taxon>Flavobacteriia</taxon>
        <taxon>Flavobacteriales</taxon>
        <taxon>Weeksellaceae</taxon>
        <taxon>Frigoriflavimonas</taxon>
    </lineage>
</organism>
<reference evidence="1" key="1">
    <citation type="submission" date="2020-05" db="EMBL/GenBank/DDBJ databases">
        <title>Genomic Encyclopedia of Type Strains, Phase IV (KMG-V): Genome sequencing to study the core and pangenomes of soil and plant-associated prokaryotes.</title>
        <authorList>
            <person name="Whitman W."/>
        </authorList>
    </citation>
    <scope>NUCLEOTIDE SEQUENCE</scope>
    <source>
        <strain evidence="1">16F</strain>
    </source>
</reference>
<sequence>MEILLSSIAKNDLRLLIRIFKAEDKENAKIFLKVIKKSIQKIVDLNKNLDIKGAEIQIYKTDIFPVSIHYIIEKKNTLFVTAIFKD</sequence>
<comment type="caution">
    <text evidence="1">The sequence shown here is derived from an EMBL/GenBank/DDBJ whole genome shotgun (WGS) entry which is preliminary data.</text>
</comment>
<evidence type="ECO:0008006" key="3">
    <source>
        <dbReference type="Google" id="ProtNLM"/>
    </source>
</evidence>
<evidence type="ECO:0000313" key="2">
    <source>
        <dbReference type="Proteomes" id="UP000610746"/>
    </source>
</evidence>
<proteinExistence type="predicted"/>
<dbReference type="Proteomes" id="UP000610746">
    <property type="component" value="Unassembled WGS sequence"/>
</dbReference>
<protein>
    <recommendedName>
        <fullName evidence="3">ParE-like toxin of type II ParDE toxin-antitoxin system</fullName>
    </recommendedName>
</protein>
<keyword evidence="2" id="KW-1185">Reference proteome</keyword>
<dbReference type="RefSeq" id="WP_173779562.1">
    <property type="nucleotide sequence ID" value="NZ_JABSNO010000014.1"/>
</dbReference>
<dbReference type="EMBL" id="JABSNO010000014">
    <property type="protein sequence ID" value="NRS92980.1"/>
    <property type="molecule type" value="Genomic_DNA"/>
</dbReference>
<evidence type="ECO:0000313" key="1">
    <source>
        <dbReference type="EMBL" id="NRS92980.1"/>
    </source>
</evidence>